<keyword evidence="6 10" id="KW-1133">Transmembrane helix</keyword>
<feature type="chain" id="PRO_5029587180" description="BOS complex subunit NCLN" evidence="11">
    <location>
        <begin position="42"/>
        <end position="562"/>
    </location>
</feature>
<sequence length="562" mass="63195">MLEEAGEVLESVLKASCLPLSFLLFVPAVLLLLGPSPAAEAAHEFTVYRMQQYELGGQPYGTRSAVLNTEARTVEADVLSRRCVMMRLVDFSYEQYQKALRQSAGAVVIILPRSISSVPQDVVRQFMEIEPEMLAMETIVPVYFAVEDEELLSIYEQTRAASASQGSASAAEVLLHTATANGFQMVTSGAQSKAINDWLIPSVEGRLTGLGGEDLPTVVIVAHYDSFGVAPWLSHGADSNGSGISVLLELARLFSRLYTYRRTHAGYNLLFFASGGGKFNYQGTKRWLEDNLDHTDSSLLQDNVAFVLCLDTLGRGNSLHLHVSKPPKEGTLQHAFLRELEMVVASQFPEVKFSMVHKKINLAEDMLAWEHERFAIRRLPAFTISHLETHRDSLRNSIMDRRARIDTMALTRNTRIIAEALTRVIYNLTEKGAPADLQIFTDQMQIQQEQLESVMDWLSSQPRAAQLIDKDSTFLNTLEYYMGRYLKDVKQHHVKADKRDPEFVFYDQLKQVMNAYRVKPAIFDLLLAVCIAAYLGVAYVAVQHFGLLYKMIQRLSLKTKQQ</sequence>
<dbReference type="FunFam" id="3.40.630.10:FF:000021">
    <property type="entry name" value="Nicalin"/>
    <property type="match status" value="1"/>
</dbReference>
<dbReference type="Pfam" id="PF04389">
    <property type="entry name" value="Peptidase_M28"/>
    <property type="match status" value="1"/>
</dbReference>
<evidence type="ECO:0000256" key="5">
    <source>
        <dbReference type="ARBA" id="ARBA00022824"/>
    </source>
</evidence>
<accession>A0A7K8PSI9</accession>
<dbReference type="Proteomes" id="UP000525205">
    <property type="component" value="Unassembled WGS sequence"/>
</dbReference>
<evidence type="ECO:0000313" key="14">
    <source>
        <dbReference type="Proteomes" id="UP000525205"/>
    </source>
</evidence>
<keyword evidence="4 11" id="KW-0732">Signal</keyword>
<dbReference type="PANTHER" id="PTHR31826">
    <property type="entry name" value="NICALIN"/>
    <property type="match status" value="1"/>
</dbReference>
<feature type="non-terminal residue" evidence="13">
    <location>
        <position position="1"/>
    </location>
</feature>
<dbReference type="InterPro" id="IPR007484">
    <property type="entry name" value="Peptidase_M28"/>
</dbReference>
<dbReference type="GO" id="GO:0005789">
    <property type="term" value="C:endoplasmic reticulum membrane"/>
    <property type="evidence" value="ECO:0007669"/>
    <property type="project" value="UniProtKB-SubCell"/>
</dbReference>
<dbReference type="GO" id="GO:0009966">
    <property type="term" value="P:regulation of signal transduction"/>
    <property type="evidence" value="ECO:0007669"/>
    <property type="project" value="InterPro"/>
</dbReference>
<dbReference type="PIRSF" id="PIRSF011018">
    <property type="entry name" value="Nicalin"/>
    <property type="match status" value="1"/>
</dbReference>
<evidence type="ECO:0000256" key="1">
    <source>
        <dbReference type="ARBA" id="ARBA00004389"/>
    </source>
</evidence>
<gene>
    <name evidence="13" type="primary">Ncln</name>
    <name evidence="13" type="ORF">COCCOC_R12222</name>
</gene>
<evidence type="ECO:0000256" key="6">
    <source>
        <dbReference type="ARBA" id="ARBA00022989"/>
    </source>
</evidence>
<evidence type="ECO:0000256" key="3">
    <source>
        <dbReference type="ARBA" id="ARBA00022692"/>
    </source>
</evidence>
<evidence type="ECO:0000256" key="9">
    <source>
        <dbReference type="ARBA" id="ARBA00034873"/>
    </source>
</evidence>
<evidence type="ECO:0000259" key="12">
    <source>
        <dbReference type="Pfam" id="PF04389"/>
    </source>
</evidence>
<dbReference type="Gene3D" id="3.40.630.10">
    <property type="entry name" value="Zn peptidases"/>
    <property type="match status" value="1"/>
</dbReference>
<evidence type="ECO:0000256" key="10">
    <source>
        <dbReference type="SAM" id="Phobius"/>
    </source>
</evidence>
<evidence type="ECO:0000256" key="11">
    <source>
        <dbReference type="SAM" id="SignalP"/>
    </source>
</evidence>
<feature type="domain" description="Peptidase M28" evidence="12">
    <location>
        <begin position="216"/>
        <end position="417"/>
    </location>
</feature>
<feature type="signal peptide" evidence="11">
    <location>
        <begin position="1"/>
        <end position="41"/>
    </location>
</feature>
<keyword evidence="14" id="KW-1185">Reference proteome</keyword>
<comment type="subcellular location">
    <subcellularLocation>
        <location evidence="1">Endoplasmic reticulum membrane</location>
        <topology evidence="1">Single-pass membrane protein</topology>
    </subcellularLocation>
</comment>
<feature type="transmembrane region" description="Helical" evidence="10">
    <location>
        <begin position="525"/>
        <end position="549"/>
    </location>
</feature>
<proteinExistence type="inferred from homology"/>
<organism evidence="13 14">
    <name type="scientific">Cochlearius cochlearius</name>
    <name type="common">Boat-billed heron</name>
    <dbReference type="NCBI Taxonomy" id="110676"/>
    <lineage>
        <taxon>Eukaryota</taxon>
        <taxon>Metazoa</taxon>
        <taxon>Chordata</taxon>
        <taxon>Craniata</taxon>
        <taxon>Vertebrata</taxon>
        <taxon>Euteleostomi</taxon>
        <taxon>Archelosauria</taxon>
        <taxon>Archosauria</taxon>
        <taxon>Dinosauria</taxon>
        <taxon>Saurischia</taxon>
        <taxon>Theropoda</taxon>
        <taxon>Coelurosauria</taxon>
        <taxon>Aves</taxon>
        <taxon>Neognathae</taxon>
        <taxon>Neoaves</taxon>
        <taxon>Aequornithes</taxon>
        <taxon>Pelecaniformes</taxon>
        <taxon>Ardeidae</taxon>
        <taxon>Cochlearius</taxon>
    </lineage>
</organism>
<evidence type="ECO:0000256" key="4">
    <source>
        <dbReference type="ARBA" id="ARBA00022729"/>
    </source>
</evidence>
<feature type="non-terminal residue" evidence="13">
    <location>
        <position position="562"/>
    </location>
</feature>
<keyword evidence="8" id="KW-0325">Glycoprotein</keyword>
<evidence type="ECO:0000256" key="2">
    <source>
        <dbReference type="ARBA" id="ARBA00007717"/>
    </source>
</evidence>
<dbReference type="AlphaFoldDB" id="A0A7K8PSI9"/>
<keyword evidence="5" id="KW-0256">Endoplasmic reticulum</keyword>
<evidence type="ECO:0000256" key="7">
    <source>
        <dbReference type="ARBA" id="ARBA00023136"/>
    </source>
</evidence>
<comment type="caution">
    <text evidence="13">The sequence shown here is derived from an EMBL/GenBank/DDBJ whole genome shotgun (WGS) entry which is preliminary data.</text>
</comment>
<reference evidence="13 14" key="1">
    <citation type="submission" date="2019-09" db="EMBL/GenBank/DDBJ databases">
        <title>Bird 10,000 Genomes (B10K) Project - Family phase.</title>
        <authorList>
            <person name="Zhang G."/>
        </authorList>
    </citation>
    <scope>NUCLEOTIDE SEQUENCE [LARGE SCALE GENOMIC DNA]</scope>
    <source>
        <strain evidence="13">B10K-CU-031-03</strain>
        <tissue evidence="13">Muscle</tissue>
    </source>
</reference>
<name>A0A7K8PSI9_COCCO</name>
<keyword evidence="7 10" id="KW-0472">Membrane</keyword>
<evidence type="ECO:0000313" key="13">
    <source>
        <dbReference type="EMBL" id="NXE82357.1"/>
    </source>
</evidence>
<dbReference type="EMBL" id="VWPP01000599">
    <property type="protein sequence ID" value="NXE82357.1"/>
    <property type="molecule type" value="Genomic_DNA"/>
</dbReference>
<protein>
    <recommendedName>
        <fullName evidence="9">BOS complex subunit NCLN</fullName>
    </recommendedName>
</protein>
<evidence type="ECO:0000256" key="8">
    <source>
        <dbReference type="ARBA" id="ARBA00023180"/>
    </source>
</evidence>
<keyword evidence="3 10" id="KW-0812">Transmembrane</keyword>
<dbReference type="CDD" id="cd03882">
    <property type="entry name" value="M28_nicalin_like"/>
    <property type="match status" value="1"/>
</dbReference>
<dbReference type="SUPFAM" id="SSF53187">
    <property type="entry name" value="Zn-dependent exopeptidases"/>
    <property type="match status" value="1"/>
</dbReference>
<comment type="similarity">
    <text evidence="2">Belongs to the nicastrin family.</text>
</comment>
<dbReference type="InterPro" id="IPR016574">
    <property type="entry name" value="Nicalin"/>
</dbReference>